<feature type="chain" id="PRO_5043810102" evidence="1">
    <location>
        <begin position="23"/>
        <end position="264"/>
    </location>
</feature>
<name>A0AAV9FZX1_9PEZI</name>
<keyword evidence="3" id="KW-1185">Reference proteome</keyword>
<accession>A0AAV9FZX1</accession>
<sequence length="264" mass="29439">MIPSFTFKLLLAALTATAPVAANNPIVWDDFWQDGGKRAAMAAVPMYHFGAPRGKTPCYPEDAEYNGVQVDGNDPGPGDYCTNLHKGCRSPGPLNGRNSPGAPFPVYYTIKECSGKVRVAYSIYFRHDSGHKSDWENVIVTWTGNGAGGWIREKIHLSFHGGWNVHNWGDIQNTVDGEADKMTQDAKDRDHAKVYVGSFYHAIFHTRKTSLDTCSNRQEEFRSNDWQILPWGDLVKSGDAIKSEWTWGKANTNPATLRDNLCEK</sequence>
<keyword evidence="1" id="KW-0732">Signal</keyword>
<evidence type="ECO:0000313" key="3">
    <source>
        <dbReference type="Proteomes" id="UP001321760"/>
    </source>
</evidence>
<gene>
    <name evidence="2" type="ORF">QBC34DRAFT_431667</name>
</gene>
<protein>
    <submittedName>
        <fullName evidence="2">Uncharacterized protein</fullName>
    </submittedName>
</protein>
<dbReference type="EMBL" id="MU866019">
    <property type="protein sequence ID" value="KAK4442343.1"/>
    <property type="molecule type" value="Genomic_DNA"/>
</dbReference>
<reference evidence="2" key="2">
    <citation type="submission" date="2023-05" db="EMBL/GenBank/DDBJ databases">
        <authorList>
            <consortium name="Lawrence Berkeley National Laboratory"/>
            <person name="Steindorff A."/>
            <person name="Hensen N."/>
            <person name="Bonometti L."/>
            <person name="Westerberg I."/>
            <person name="Brannstrom I.O."/>
            <person name="Guillou S."/>
            <person name="Cros-Aarteil S."/>
            <person name="Calhoun S."/>
            <person name="Haridas S."/>
            <person name="Kuo A."/>
            <person name="Mondo S."/>
            <person name="Pangilinan J."/>
            <person name="Riley R."/>
            <person name="Labutti K."/>
            <person name="Andreopoulos B."/>
            <person name="Lipzen A."/>
            <person name="Chen C."/>
            <person name="Yanf M."/>
            <person name="Daum C."/>
            <person name="Ng V."/>
            <person name="Clum A."/>
            <person name="Ohm R."/>
            <person name="Martin F."/>
            <person name="Silar P."/>
            <person name="Natvig D."/>
            <person name="Lalanne C."/>
            <person name="Gautier V."/>
            <person name="Ament-Velasquez S.L."/>
            <person name="Kruys A."/>
            <person name="Hutchinson M.I."/>
            <person name="Powell A.J."/>
            <person name="Barry K."/>
            <person name="Miller A.N."/>
            <person name="Grigoriev I.V."/>
            <person name="Debuchy R."/>
            <person name="Gladieux P."/>
            <person name="Thoren M.H."/>
            <person name="Johannesson H."/>
        </authorList>
    </citation>
    <scope>NUCLEOTIDE SEQUENCE</scope>
    <source>
        <strain evidence="2">PSN243</strain>
    </source>
</reference>
<feature type="signal peptide" evidence="1">
    <location>
        <begin position="1"/>
        <end position="22"/>
    </location>
</feature>
<comment type="caution">
    <text evidence="2">The sequence shown here is derived from an EMBL/GenBank/DDBJ whole genome shotgun (WGS) entry which is preliminary data.</text>
</comment>
<evidence type="ECO:0000256" key="1">
    <source>
        <dbReference type="SAM" id="SignalP"/>
    </source>
</evidence>
<organism evidence="2 3">
    <name type="scientific">Podospora aff. communis PSN243</name>
    <dbReference type="NCBI Taxonomy" id="3040156"/>
    <lineage>
        <taxon>Eukaryota</taxon>
        <taxon>Fungi</taxon>
        <taxon>Dikarya</taxon>
        <taxon>Ascomycota</taxon>
        <taxon>Pezizomycotina</taxon>
        <taxon>Sordariomycetes</taxon>
        <taxon>Sordariomycetidae</taxon>
        <taxon>Sordariales</taxon>
        <taxon>Podosporaceae</taxon>
        <taxon>Podospora</taxon>
    </lineage>
</organism>
<reference evidence="2" key="1">
    <citation type="journal article" date="2023" name="Mol. Phylogenet. Evol.">
        <title>Genome-scale phylogeny and comparative genomics of the fungal order Sordariales.</title>
        <authorList>
            <person name="Hensen N."/>
            <person name="Bonometti L."/>
            <person name="Westerberg I."/>
            <person name="Brannstrom I.O."/>
            <person name="Guillou S."/>
            <person name="Cros-Aarteil S."/>
            <person name="Calhoun S."/>
            <person name="Haridas S."/>
            <person name="Kuo A."/>
            <person name="Mondo S."/>
            <person name="Pangilinan J."/>
            <person name="Riley R."/>
            <person name="LaButti K."/>
            <person name="Andreopoulos B."/>
            <person name="Lipzen A."/>
            <person name="Chen C."/>
            <person name="Yan M."/>
            <person name="Daum C."/>
            <person name="Ng V."/>
            <person name="Clum A."/>
            <person name="Steindorff A."/>
            <person name="Ohm R.A."/>
            <person name="Martin F."/>
            <person name="Silar P."/>
            <person name="Natvig D.O."/>
            <person name="Lalanne C."/>
            <person name="Gautier V."/>
            <person name="Ament-Velasquez S.L."/>
            <person name="Kruys A."/>
            <person name="Hutchinson M.I."/>
            <person name="Powell A.J."/>
            <person name="Barry K."/>
            <person name="Miller A.N."/>
            <person name="Grigoriev I.V."/>
            <person name="Debuchy R."/>
            <person name="Gladieux P."/>
            <person name="Hiltunen Thoren M."/>
            <person name="Johannesson H."/>
        </authorList>
    </citation>
    <scope>NUCLEOTIDE SEQUENCE</scope>
    <source>
        <strain evidence="2">PSN243</strain>
    </source>
</reference>
<dbReference type="AlphaFoldDB" id="A0AAV9FZX1"/>
<evidence type="ECO:0000313" key="2">
    <source>
        <dbReference type="EMBL" id="KAK4442343.1"/>
    </source>
</evidence>
<proteinExistence type="predicted"/>
<dbReference type="Proteomes" id="UP001321760">
    <property type="component" value="Unassembled WGS sequence"/>
</dbReference>